<evidence type="ECO:0000256" key="6">
    <source>
        <dbReference type="SAM" id="SignalP"/>
    </source>
</evidence>
<dbReference type="InterPro" id="IPR006630">
    <property type="entry name" value="La_HTH"/>
</dbReference>
<proteinExistence type="predicted"/>
<dbReference type="CTD" id="334471"/>
<name>A0A6J2PBB4_COTGO</name>
<evidence type="ECO:0000313" key="9">
    <source>
        <dbReference type="Proteomes" id="UP000504630"/>
    </source>
</evidence>
<dbReference type="InterPro" id="IPR036388">
    <property type="entry name" value="WH-like_DNA-bd_sf"/>
</dbReference>
<dbReference type="CDD" id="cd08033">
    <property type="entry name" value="LARP_6"/>
    <property type="match status" value="1"/>
</dbReference>
<dbReference type="AlphaFoldDB" id="A0A6J2PBB4"/>
<evidence type="ECO:0000256" key="5">
    <source>
        <dbReference type="SAM" id="MobiDB-lite"/>
    </source>
</evidence>
<feature type="domain" description="HTH La-type RNA-binding" evidence="7">
    <location>
        <begin position="281"/>
        <end position="372"/>
    </location>
</feature>
<keyword evidence="3" id="KW-0539">Nucleus</keyword>
<dbReference type="GO" id="GO:0003729">
    <property type="term" value="F:mRNA binding"/>
    <property type="evidence" value="ECO:0007669"/>
    <property type="project" value="TreeGrafter"/>
</dbReference>
<feature type="compositionally biased region" description="Basic and acidic residues" evidence="5">
    <location>
        <begin position="503"/>
        <end position="512"/>
    </location>
</feature>
<dbReference type="InterPro" id="IPR024642">
    <property type="entry name" value="SUZ-C"/>
</dbReference>
<feature type="compositionally biased region" description="Polar residues" evidence="5">
    <location>
        <begin position="177"/>
        <end position="191"/>
    </location>
</feature>
<feature type="region of interest" description="Disordered" evidence="5">
    <location>
        <begin position="168"/>
        <end position="191"/>
    </location>
</feature>
<evidence type="ECO:0000256" key="3">
    <source>
        <dbReference type="ARBA" id="ARBA00023242"/>
    </source>
</evidence>
<evidence type="ECO:0000313" key="10">
    <source>
        <dbReference type="RefSeq" id="XP_029282654.1"/>
    </source>
</evidence>
<dbReference type="GO" id="GO:0006396">
    <property type="term" value="P:RNA processing"/>
    <property type="evidence" value="ECO:0007669"/>
    <property type="project" value="InterPro"/>
</dbReference>
<dbReference type="SUPFAM" id="SSF46785">
    <property type="entry name" value="Winged helix' DNA-binding domain"/>
    <property type="match status" value="1"/>
</dbReference>
<dbReference type="InterPro" id="IPR036390">
    <property type="entry name" value="WH_DNA-bd_sf"/>
</dbReference>
<dbReference type="GO" id="GO:0005634">
    <property type="term" value="C:nucleus"/>
    <property type="evidence" value="ECO:0007669"/>
    <property type="project" value="UniProtKB-SubCell"/>
</dbReference>
<dbReference type="PANTHER" id="PTHR22792:SF71">
    <property type="entry name" value="LA-RELATED PROTEIN 6"/>
    <property type="match status" value="1"/>
</dbReference>
<dbReference type="InterPro" id="IPR002344">
    <property type="entry name" value="Lupus_La"/>
</dbReference>
<dbReference type="PANTHER" id="PTHR22792">
    <property type="entry name" value="LUPUS LA PROTEIN-RELATED"/>
    <property type="match status" value="1"/>
</dbReference>
<feature type="compositionally biased region" description="Low complexity" evidence="5">
    <location>
        <begin position="622"/>
        <end position="632"/>
    </location>
</feature>
<dbReference type="Pfam" id="PF05383">
    <property type="entry name" value="La"/>
    <property type="match status" value="1"/>
</dbReference>
<dbReference type="Pfam" id="PF12901">
    <property type="entry name" value="SUZ-C"/>
    <property type="match status" value="1"/>
</dbReference>
<dbReference type="OrthoDB" id="435402at2759"/>
<feature type="domain" description="SUZ-C" evidence="8">
    <location>
        <begin position="629"/>
        <end position="685"/>
    </location>
</feature>
<dbReference type="GeneID" id="115005020"/>
<keyword evidence="6" id="KW-0732">Signal</keyword>
<dbReference type="Gene3D" id="1.10.10.10">
    <property type="entry name" value="Winged helix-like DNA-binding domain superfamily/Winged helix DNA-binding domain"/>
    <property type="match status" value="1"/>
</dbReference>
<feature type="chain" id="PRO_5026884772" evidence="6">
    <location>
        <begin position="34"/>
        <end position="697"/>
    </location>
</feature>
<dbReference type="GO" id="GO:1990904">
    <property type="term" value="C:ribonucleoprotein complex"/>
    <property type="evidence" value="ECO:0007669"/>
    <property type="project" value="InterPro"/>
</dbReference>
<dbReference type="SMART" id="SM00715">
    <property type="entry name" value="LA"/>
    <property type="match status" value="1"/>
</dbReference>
<dbReference type="FunFam" id="1.10.10.10:FF:000158">
    <property type="entry name" value="La ribonucleoprotein domain family member 7"/>
    <property type="match status" value="1"/>
</dbReference>
<dbReference type="FunCoup" id="A0A6J2PBB4">
    <property type="interactions" value="257"/>
</dbReference>
<protein>
    <submittedName>
        <fullName evidence="10">LOW QUALITY PROTEIN: la-related protein 6a</fullName>
    </submittedName>
</protein>
<dbReference type="Proteomes" id="UP000504630">
    <property type="component" value="Unplaced"/>
</dbReference>
<evidence type="ECO:0000259" key="7">
    <source>
        <dbReference type="PROSITE" id="PS50961"/>
    </source>
</evidence>
<evidence type="ECO:0000256" key="2">
    <source>
        <dbReference type="ARBA" id="ARBA00022884"/>
    </source>
</evidence>
<evidence type="ECO:0000256" key="1">
    <source>
        <dbReference type="ARBA" id="ARBA00004123"/>
    </source>
</evidence>
<gene>
    <name evidence="10" type="primary">larp6a</name>
</gene>
<dbReference type="InParanoid" id="A0A6J2PBB4"/>
<keyword evidence="2 4" id="KW-0694">RNA-binding</keyword>
<feature type="compositionally biased region" description="Polar residues" evidence="5">
    <location>
        <begin position="533"/>
        <end position="587"/>
    </location>
</feature>
<dbReference type="InterPro" id="IPR045180">
    <property type="entry name" value="La_dom_prot"/>
</dbReference>
<dbReference type="RefSeq" id="XP_029282654.1">
    <property type="nucleotide sequence ID" value="XM_029426794.1"/>
</dbReference>
<dbReference type="PRINTS" id="PR00302">
    <property type="entry name" value="LUPUSLA"/>
</dbReference>
<accession>A0A6J2PBB4</accession>
<feature type="signal peptide" evidence="6">
    <location>
        <begin position="1"/>
        <end position="33"/>
    </location>
</feature>
<sequence length="697" mass="75067">MHALVNAFMRCLSFLLPPSWLCVSFCLWVGNECEETLLRPNPRARFKSRKPLTYEEVAALAAAAVEAQGGSCPSVSSGPGCVSLAATSPSAPQGPPLGRIWIGGLWRAVERVFGAPWVLLRHHWCPKKRRAALRAPYPVCAFDSSNIRSCQGGAAAAAAAAATAAATTVEGKEAGGSTLTSRNMSLSSGSPIPNPAECVLDASAEHGIDEVITVDQHTQEMGTVTITVAIQAAEEDEEPVEVSSNTSDFLGGSCSEDEIGRHDKSSGAGTSGGELEEESWQPPDSELIQKLVAQIEYYLSDENLEHDAFLLKHVRRNKLGFVSVKLLTSFKKVKHLTRDWRTTAYALRHSKILELNDEGRKVRRKTAVPVFASESLPSRMLLLSDLQSWPELAALTKDNGVSEGAATQQEQLMKLLLKEFGTYGAIASVRVLKPGKDLPADLKRLSGRYTQLGTEECAIVEFEEVEAAVKANEAVGCEDGGAGSLGLKVVLIGTKPPKKKVPKERPREEGGMRKSRSLNSRVRELQYHGDDSACSSSDTESNPTSPRLARKSQSCNKLSPPLQASTFQNNHLSPTMSPRNSPWSSPRASPCPQRKSPQSHKSPLASEGRLSPEPGRRWADYSSDSSLTPSGSPWVQRRKQVASQESSPVGSPMLGRKIQNADGLPPGVTRLPRGPDGTRGFHCVSVAERGKTAATQT</sequence>
<feature type="region of interest" description="Disordered" evidence="5">
    <location>
        <begin position="496"/>
        <end position="681"/>
    </location>
</feature>
<comment type="subcellular location">
    <subcellularLocation>
        <location evidence="1">Nucleus</location>
    </subcellularLocation>
</comment>
<evidence type="ECO:0000259" key="8">
    <source>
        <dbReference type="PROSITE" id="PS51938"/>
    </source>
</evidence>
<organism evidence="9 10">
    <name type="scientific">Cottoperca gobio</name>
    <name type="common">Frogmouth</name>
    <name type="synonym">Aphritis gobio</name>
    <dbReference type="NCBI Taxonomy" id="56716"/>
    <lineage>
        <taxon>Eukaryota</taxon>
        <taxon>Metazoa</taxon>
        <taxon>Chordata</taxon>
        <taxon>Craniata</taxon>
        <taxon>Vertebrata</taxon>
        <taxon>Euteleostomi</taxon>
        <taxon>Actinopterygii</taxon>
        <taxon>Neopterygii</taxon>
        <taxon>Teleostei</taxon>
        <taxon>Neoteleostei</taxon>
        <taxon>Acanthomorphata</taxon>
        <taxon>Eupercaria</taxon>
        <taxon>Perciformes</taxon>
        <taxon>Notothenioidei</taxon>
        <taxon>Bovichtidae</taxon>
        <taxon>Cottoperca</taxon>
    </lineage>
</organism>
<feature type="compositionally biased region" description="Basic and acidic residues" evidence="5">
    <location>
        <begin position="521"/>
        <end position="531"/>
    </location>
</feature>
<keyword evidence="9" id="KW-1185">Reference proteome</keyword>
<feature type="region of interest" description="Disordered" evidence="5">
    <location>
        <begin position="234"/>
        <end position="283"/>
    </location>
</feature>
<evidence type="ECO:0000256" key="4">
    <source>
        <dbReference type="PROSITE-ProRule" id="PRU00332"/>
    </source>
</evidence>
<dbReference type="PROSITE" id="PS50961">
    <property type="entry name" value="HTH_LA"/>
    <property type="match status" value="1"/>
</dbReference>
<dbReference type="KEGG" id="cgob:115005020"/>
<reference evidence="10" key="1">
    <citation type="submission" date="2025-08" db="UniProtKB">
        <authorList>
            <consortium name="RefSeq"/>
        </authorList>
    </citation>
    <scope>IDENTIFICATION</scope>
</reference>
<dbReference type="PROSITE" id="PS51938">
    <property type="entry name" value="SUZ_C"/>
    <property type="match status" value="1"/>
</dbReference>